<organism evidence="2 3">
    <name type="scientific">Archangium violaceum Cb vi76</name>
    <dbReference type="NCBI Taxonomy" id="1406225"/>
    <lineage>
        <taxon>Bacteria</taxon>
        <taxon>Pseudomonadati</taxon>
        <taxon>Myxococcota</taxon>
        <taxon>Myxococcia</taxon>
        <taxon>Myxococcales</taxon>
        <taxon>Cystobacterineae</taxon>
        <taxon>Archangiaceae</taxon>
        <taxon>Archangium</taxon>
    </lineage>
</organism>
<evidence type="ECO:0000259" key="1">
    <source>
        <dbReference type="Pfam" id="PF13304"/>
    </source>
</evidence>
<accession>A0A084STM2</accession>
<reference evidence="2 3" key="1">
    <citation type="submission" date="2014-07" db="EMBL/GenBank/DDBJ databases">
        <title>Draft Genome Sequence of Gephyronic Acid Producer, Cystobacter violaceus Strain Cb vi76.</title>
        <authorList>
            <person name="Stevens D.C."/>
            <person name="Young J."/>
            <person name="Carmichael R."/>
            <person name="Tan J."/>
            <person name="Taylor R.E."/>
        </authorList>
    </citation>
    <scope>NUCLEOTIDE SEQUENCE [LARGE SCALE GENOMIC DNA]</scope>
    <source>
        <strain evidence="2 3">Cb vi76</strain>
    </source>
</reference>
<comment type="caution">
    <text evidence="2">The sequence shown here is derived from an EMBL/GenBank/DDBJ whole genome shotgun (WGS) entry which is preliminary data.</text>
</comment>
<proteinExistence type="predicted"/>
<feature type="domain" description="ATPase AAA-type core" evidence="1">
    <location>
        <begin position="23"/>
        <end position="346"/>
    </location>
</feature>
<evidence type="ECO:0000313" key="3">
    <source>
        <dbReference type="Proteomes" id="UP000028547"/>
    </source>
</evidence>
<dbReference type="InterPro" id="IPR014555">
    <property type="entry name" value="RecF-like"/>
</dbReference>
<dbReference type="PANTHER" id="PTHR32182:SF22">
    <property type="entry name" value="ATP-DEPENDENT ENDONUCLEASE, OLD FAMILY-RELATED"/>
    <property type="match status" value="1"/>
</dbReference>
<dbReference type="Gene3D" id="3.40.50.300">
    <property type="entry name" value="P-loop containing nucleotide triphosphate hydrolases"/>
    <property type="match status" value="1"/>
</dbReference>
<dbReference type="GO" id="GO:0006302">
    <property type="term" value="P:double-strand break repair"/>
    <property type="evidence" value="ECO:0007669"/>
    <property type="project" value="TreeGrafter"/>
</dbReference>
<dbReference type="EMBL" id="JPMI01000129">
    <property type="protein sequence ID" value="KFA91807.1"/>
    <property type="molecule type" value="Genomic_DNA"/>
</dbReference>
<name>A0A084STM2_9BACT</name>
<dbReference type="Pfam" id="PF13304">
    <property type="entry name" value="AAA_21"/>
    <property type="match status" value="1"/>
</dbReference>
<sequence>MLERIEIENLGSIQKTGLSLSPLTVLLGSNASGKTTVMRGIELFATLRNHPLQDVKYAGYSLTGTRWPQIIHGGDTEKCLTLRGFVQPDSTQPDYEMRLGIDWEQVRSSIVAQPGSEQKAKPQILNEQLRDQNGRRLSTDTEIQAFRLHDQPLSLSRPRQFSITWMLSQLGRIPPFSEETTGLLEYLESFGTARYFRPNSSSMLAFNRKNDVLPNGSGFVAALATLQNRESERFEAIEQNLHNLFPHIRRIRFDIGSEGKIQYLIFETQRSTRPIPASLEADGVLTTLFLLWAGATTPPHGTLLIDDPEAALHPHLMGKRVEFLRSLANGEFTGHPLRVVVATQSVDFVRWVEPSEIRVVEYSGETGTLVHSIPENEALRTLIDKFQANVGDLWYSGAIGGVPGSGA</sequence>
<dbReference type="PIRSF" id="PIRSF029347">
    <property type="entry name" value="RecF"/>
    <property type="match status" value="1"/>
</dbReference>
<gene>
    <name evidence="2" type="ORF">Q664_19640</name>
</gene>
<dbReference type="PANTHER" id="PTHR32182">
    <property type="entry name" value="DNA REPLICATION AND REPAIR PROTEIN RECF"/>
    <property type="match status" value="1"/>
</dbReference>
<dbReference type="RefSeq" id="WP_043397330.1">
    <property type="nucleotide sequence ID" value="NZ_JPMI01000129.1"/>
</dbReference>
<dbReference type="GO" id="GO:0000731">
    <property type="term" value="P:DNA synthesis involved in DNA repair"/>
    <property type="evidence" value="ECO:0007669"/>
    <property type="project" value="TreeGrafter"/>
</dbReference>
<evidence type="ECO:0000313" key="2">
    <source>
        <dbReference type="EMBL" id="KFA91807.1"/>
    </source>
</evidence>
<dbReference type="GO" id="GO:0016887">
    <property type="term" value="F:ATP hydrolysis activity"/>
    <property type="evidence" value="ECO:0007669"/>
    <property type="project" value="InterPro"/>
</dbReference>
<dbReference type="InterPro" id="IPR027417">
    <property type="entry name" value="P-loop_NTPase"/>
</dbReference>
<dbReference type="AlphaFoldDB" id="A0A084STM2"/>
<dbReference type="GO" id="GO:0005524">
    <property type="term" value="F:ATP binding"/>
    <property type="evidence" value="ECO:0007669"/>
    <property type="project" value="InterPro"/>
</dbReference>
<dbReference type="InterPro" id="IPR003959">
    <property type="entry name" value="ATPase_AAA_core"/>
</dbReference>
<dbReference type="SUPFAM" id="SSF52540">
    <property type="entry name" value="P-loop containing nucleoside triphosphate hydrolases"/>
    <property type="match status" value="1"/>
</dbReference>
<dbReference type="Proteomes" id="UP000028547">
    <property type="component" value="Unassembled WGS sequence"/>
</dbReference>
<protein>
    <recommendedName>
        <fullName evidence="1">ATPase AAA-type core domain-containing protein</fullName>
    </recommendedName>
</protein>